<evidence type="ECO:0000259" key="3">
    <source>
        <dbReference type="Pfam" id="PF16158"/>
    </source>
</evidence>
<feature type="region of interest" description="Disordered" evidence="1">
    <location>
        <begin position="231"/>
        <end position="268"/>
    </location>
</feature>
<sequence>MATHNNSSGNSGCLRTVFKCIALPTCLVFVAPRLLGVIAYVHHYRVSVVAFGPDKGLFGLVSGRFQWQRGWARMAFCPLIRLASRRFRFRLSEDRGCCYLHTVDDRRARAEIIEDFATTLRELRNAVGNPPFREMSGRSGAISHTTLHEATKGNRLPSWETTVEFVKACDADPAAYRELWERANRAVRSASAGNPSMRVDTSVAPSSGELAASATGAVELRTVRLTLESQAPWSAGETSAAVPTSPPLSDEFAGDLQQPLLPEPGSRGRSRLVPPAAFAAAAVIMGAAVLVVVAVNRGSGPEGHSLNPTGSPSIAAASPADCPVRSTNPPWAPPLHKGDAAAFIEDVTLTDCTRVAPGQTMTKVWRLKNAGNVPWKGYSLRRLDVTQQADQCQTISDVPIKDTQPGETVDIQTIITTPRKPGLCYVRFKMVDGSGAVAFPGSRPINFQIIVETP</sequence>
<dbReference type="InterPro" id="IPR032350">
    <property type="entry name" value="Nbr1_FW"/>
</dbReference>
<evidence type="ECO:0000313" key="4">
    <source>
        <dbReference type="EMBL" id="MFB9626512.1"/>
    </source>
</evidence>
<organism evidence="4 5">
    <name type="scientific">Nonomuraea helvata</name>
    <dbReference type="NCBI Taxonomy" id="37484"/>
    <lineage>
        <taxon>Bacteria</taxon>
        <taxon>Bacillati</taxon>
        <taxon>Actinomycetota</taxon>
        <taxon>Actinomycetes</taxon>
        <taxon>Streptosporangiales</taxon>
        <taxon>Streptosporangiaceae</taxon>
        <taxon>Nonomuraea</taxon>
    </lineage>
</organism>
<accession>A0ABV5S4C7</accession>
<keyword evidence="2" id="KW-0812">Transmembrane</keyword>
<keyword evidence="5" id="KW-1185">Reference proteome</keyword>
<feature type="region of interest" description="Disordered" evidence="1">
    <location>
        <begin position="302"/>
        <end position="322"/>
    </location>
</feature>
<dbReference type="InterPro" id="IPR013783">
    <property type="entry name" value="Ig-like_fold"/>
</dbReference>
<dbReference type="Gene3D" id="2.60.40.10">
    <property type="entry name" value="Immunoglobulins"/>
    <property type="match status" value="1"/>
</dbReference>
<evidence type="ECO:0000313" key="5">
    <source>
        <dbReference type="Proteomes" id="UP001589532"/>
    </source>
</evidence>
<proteinExistence type="predicted"/>
<feature type="transmembrane region" description="Helical" evidence="2">
    <location>
        <begin position="276"/>
        <end position="295"/>
    </location>
</feature>
<keyword evidence="2" id="KW-0472">Membrane</keyword>
<comment type="caution">
    <text evidence="4">The sequence shown here is derived from an EMBL/GenBank/DDBJ whole genome shotgun (WGS) entry which is preliminary data.</text>
</comment>
<name>A0ABV5S4C7_9ACTN</name>
<dbReference type="PANTHER" id="PTHR20930">
    <property type="entry name" value="OVARIAN CARCINOMA ANTIGEN CA125-RELATED"/>
    <property type="match status" value="1"/>
</dbReference>
<dbReference type="PANTHER" id="PTHR20930:SF0">
    <property type="entry name" value="PROTEIN ILRUN"/>
    <property type="match status" value="1"/>
</dbReference>
<evidence type="ECO:0000256" key="1">
    <source>
        <dbReference type="SAM" id="MobiDB-lite"/>
    </source>
</evidence>
<protein>
    <submittedName>
        <fullName evidence="4">NBR1-Ig-like domain-containing protein</fullName>
    </submittedName>
</protein>
<feature type="domain" description="Nbr1 FW" evidence="3">
    <location>
        <begin position="348"/>
        <end position="439"/>
    </location>
</feature>
<keyword evidence="2" id="KW-1133">Transmembrane helix</keyword>
<dbReference type="EMBL" id="JBHMBW010000023">
    <property type="protein sequence ID" value="MFB9626512.1"/>
    <property type="molecule type" value="Genomic_DNA"/>
</dbReference>
<gene>
    <name evidence="4" type="ORF">ACFFSA_25790</name>
</gene>
<reference evidence="4 5" key="1">
    <citation type="submission" date="2024-09" db="EMBL/GenBank/DDBJ databases">
        <authorList>
            <person name="Sun Q."/>
            <person name="Mori K."/>
        </authorList>
    </citation>
    <scope>NUCLEOTIDE SEQUENCE [LARGE SCALE GENOMIC DNA]</scope>
    <source>
        <strain evidence="4 5">JCM 3143</strain>
    </source>
</reference>
<evidence type="ECO:0000256" key="2">
    <source>
        <dbReference type="SAM" id="Phobius"/>
    </source>
</evidence>
<dbReference type="Pfam" id="PF16158">
    <property type="entry name" value="N_BRCA1_IG"/>
    <property type="match status" value="1"/>
</dbReference>
<dbReference type="Proteomes" id="UP001589532">
    <property type="component" value="Unassembled WGS sequence"/>
</dbReference>
<dbReference type="RefSeq" id="WP_345001066.1">
    <property type="nucleotide sequence ID" value="NZ_BAAAXV010000009.1"/>
</dbReference>
<dbReference type="CDD" id="cd14947">
    <property type="entry name" value="NBR1_like"/>
    <property type="match status" value="1"/>
</dbReference>